<evidence type="ECO:0000313" key="3">
    <source>
        <dbReference type="EMBL" id="CAK0887583.1"/>
    </source>
</evidence>
<dbReference type="SUPFAM" id="SSF81923">
    <property type="entry name" value="Double Clp-N motif"/>
    <property type="match status" value="1"/>
</dbReference>
<proteinExistence type="predicted"/>
<gene>
    <name evidence="3" type="ORF">PCOR1329_LOCUS68589</name>
</gene>
<dbReference type="Gene3D" id="1.10.1780.10">
    <property type="entry name" value="Clp, N-terminal domain"/>
    <property type="match status" value="1"/>
</dbReference>
<sequence>VARALPPVRLRRAAAGGRPRLRPAAAARRGCAGAGRGRARRRAGGQVVPGARRAAGRGRRRLRGGSRRAGGPPVAAGRPAHGPARLAVPPPAAAGGAPARQPVPQSRGVRRHVARHRCGARGWVAAPSMDLGLALVGVWVFLDTTLRETLAPHAIRVFVEAETLAWARADPSCDRRHLVVVLLQSHGLRRLLSEAGADLPRMHAELVAGQRDSQGAEDDPDVVVHLSDYCPLGHDMEATLHGAACQMRLKGEDQLRLDHLVMSLWGSGRAAVELQSRQAADVAGPRVDPPIAQYRLNVRHLEEQLHALKARAEQARLLKGPRGPVVLGCLPLEPAVAVYTASRAVLATVATAWMLLTQTSAGAMVGLSTVPEMRWLELAVHAVSAVCAAAGIAGILEHRGGRHSILDAAYDASGNGDIVLEEALDAVSDQKEATEWLASLKRGSNNK</sequence>
<dbReference type="EMBL" id="CAUYUJ010018954">
    <property type="protein sequence ID" value="CAK0887583.1"/>
    <property type="molecule type" value="Genomic_DNA"/>
</dbReference>
<feature type="coiled-coil region" evidence="1">
    <location>
        <begin position="291"/>
        <end position="318"/>
    </location>
</feature>
<accession>A0ABN9WLW6</accession>
<organism evidence="3 4">
    <name type="scientific">Prorocentrum cordatum</name>
    <dbReference type="NCBI Taxonomy" id="2364126"/>
    <lineage>
        <taxon>Eukaryota</taxon>
        <taxon>Sar</taxon>
        <taxon>Alveolata</taxon>
        <taxon>Dinophyceae</taxon>
        <taxon>Prorocentrales</taxon>
        <taxon>Prorocentraceae</taxon>
        <taxon>Prorocentrum</taxon>
    </lineage>
</organism>
<feature type="compositionally biased region" description="Low complexity" evidence="2">
    <location>
        <begin position="14"/>
        <end position="31"/>
    </location>
</feature>
<reference evidence="3" key="1">
    <citation type="submission" date="2023-10" db="EMBL/GenBank/DDBJ databases">
        <authorList>
            <person name="Chen Y."/>
            <person name="Shah S."/>
            <person name="Dougan E. K."/>
            <person name="Thang M."/>
            <person name="Chan C."/>
        </authorList>
    </citation>
    <scope>NUCLEOTIDE SEQUENCE [LARGE SCALE GENOMIC DNA]</scope>
</reference>
<name>A0ABN9WLW6_9DINO</name>
<keyword evidence="4" id="KW-1185">Reference proteome</keyword>
<protein>
    <submittedName>
        <fullName evidence="3">Uncharacterized protein</fullName>
    </submittedName>
</protein>
<feature type="region of interest" description="Disordered" evidence="2">
    <location>
        <begin position="14"/>
        <end position="111"/>
    </location>
</feature>
<keyword evidence="1" id="KW-0175">Coiled coil</keyword>
<comment type="caution">
    <text evidence="3">The sequence shown here is derived from an EMBL/GenBank/DDBJ whole genome shotgun (WGS) entry which is preliminary data.</text>
</comment>
<dbReference type="InterPro" id="IPR036628">
    <property type="entry name" value="Clp_N_dom_sf"/>
</dbReference>
<feature type="compositionally biased region" description="Low complexity" evidence="2">
    <location>
        <begin position="69"/>
        <end position="105"/>
    </location>
</feature>
<dbReference type="Proteomes" id="UP001189429">
    <property type="component" value="Unassembled WGS sequence"/>
</dbReference>
<evidence type="ECO:0000256" key="2">
    <source>
        <dbReference type="SAM" id="MobiDB-lite"/>
    </source>
</evidence>
<feature type="compositionally biased region" description="Basic residues" evidence="2">
    <location>
        <begin position="54"/>
        <end position="66"/>
    </location>
</feature>
<feature type="non-terminal residue" evidence="3">
    <location>
        <position position="1"/>
    </location>
</feature>
<evidence type="ECO:0000313" key="4">
    <source>
        <dbReference type="Proteomes" id="UP001189429"/>
    </source>
</evidence>
<feature type="compositionally biased region" description="Low complexity" evidence="2">
    <location>
        <begin position="44"/>
        <end position="53"/>
    </location>
</feature>
<evidence type="ECO:0000256" key="1">
    <source>
        <dbReference type="SAM" id="Coils"/>
    </source>
</evidence>